<dbReference type="AlphaFoldDB" id="A0A2P4XV35"/>
<dbReference type="PANTHER" id="PTHR34415">
    <property type="entry name" value="INTEGRASE CATALYTIC DOMAIN-CONTAINING PROTEIN"/>
    <property type="match status" value="1"/>
</dbReference>
<reference evidence="1 2" key="1">
    <citation type="journal article" date="2017" name="Genome Biol. Evol.">
        <title>Phytophthora megakarya and P. palmivora, closely related causal agents of cacao black pod rot, underwent increases in genome sizes and gene numbers by different mechanisms.</title>
        <authorList>
            <person name="Ali S.S."/>
            <person name="Shao J."/>
            <person name="Lary D.J."/>
            <person name="Kronmiller B."/>
            <person name="Shen D."/>
            <person name="Strem M.D."/>
            <person name="Amoako-Attah I."/>
            <person name="Akrofi A.Y."/>
            <person name="Begoude B.A."/>
            <person name="Ten Hoopen G.M."/>
            <person name="Coulibaly K."/>
            <person name="Kebe B.I."/>
            <person name="Melnick R.L."/>
            <person name="Guiltinan M.J."/>
            <person name="Tyler B.M."/>
            <person name="Meinhardt L.W."/>
            <person name="Bailey B.A."/>
        </authorList>
    </citation>
    <scope>NUCLEOTIDE SEQUENCE [LARGE SCALE GENOMIC DNA]</scope>
    <source>
        <strain evidence="2">sbr112.9</strain>
    </source>
</reference>
<dbReference type="OrthoDB" id="10570326at2759"/>
<organism evidence="1 2">
    <name type="scientific">Phytophthora palmivora</name>
    <dbReference type="NCBI Taxonomy" id="4796"/>
    <lineage>
        <taxon>Eukaryota</taxon>
        <taxon>Sar</taxon>
        <taxon>Stramenopiles</taxon>
        <taxon>Oomycota</taxon>
        <taxon>Peronosporomycetes</taxon>
        <taxon>Peronosporales</taxon>
        <taxon>Peronosporaceae</taxon>
        <taxon>Phytophthora</taxon>
    </lineage>
</organism>
<keyword evidence="2" id="KW-1185">Reference proteome</keyword>
<sequence>MVYHFIRRIVIPKGRRKVTIYIDNFVVGLILALTHIENLKEIDQKVFVKGYTKNEVHRGFGHVRKHISRTDWWTLDHRFEEVYSVSGSSALVHIPNGNASFKTYQEVVEDAYKKLKHVQTFQIL</sequence>
<name>A0A2P4XV35_9STRA</name>
<comment type="caution">
    <text evidence="1">The sequence shown here is derived from an EMBL/GenBank/DDBJ whole genome shotgun (WGS) entry which is preliminary data.</text>
</comment>
<gene>
    <name evidence="1" type="ORF">PHPALM_14294</name>
</gene>
<proteinExistence type="predicted"/>
<dbReference type="Proteomes" id="UP000237271">
    <property type="component" value="Unassembled WGS sequence"/>
</dbReference>
<evidence type="ECO:0000313" key="2">
    <source>
        <dbReference type="Proteomes" id="UP000237271"/>
    </source>
</evidence>
<protein>
    <submittedName>
        <fullName evidence="1">Uncharacterized protein</fullName>
    </submittedName>
</protein>
<dbReference type="EMBL" id="NCKW01007869">
    <property type="protein sequence ID" value="POM69424.1"/>
    <property type="molecule type" value="Genomic_DNA"/>
</dbReference>
<dbReference type="PANTHER" id="PTHR34415:SF1">
    <property type="entry name" value="INTEGRASE CATALYTIC DOMAIN-CONTAINING PROTEIN"/>
    <property type="match status" value="1"/>
</dbReference>
<accession>A0A2P4XV35</accession>
<evidence type="ECO:0000313" key="1">
    <source>
        <dbReference type="EMBL" id="POM69424.1"/>
    </source>
</evidence>